<dbReference type="AlphaFoldDB" id="A0A6J4RM72"/>
<dbReference type="Pfam" id="PF08544">
    <property type="entry name" value="GHMP_kinases_C"/>
    <property type="match status" value="1"/>
</dbReference>
<protein>
    <recommendedName>
        <fullName evidence="4 13">Homoserine kinase</fullName>
        <shortName evidence="13">HK</shortName>
        <shortName evidence="13">HSK</shortName>
        <ecNumber evidence="3 13">2.7.1.39</ecNumber>
    </recommendedName>
</protein>
<dbReference type="GO" id="GO:0005524">
    <property type="term" value="F:ATP binding"/>
    <property type="evidence" value="ECO:0007669"/>
    <property type="project" value="UniProtKB-UniRule"/>
</dbReference>
<keyword evidence="10 13" id="KW-0067">ATP-binding</keyword>
<evidence type="ECO:0000256" key="4">
    <source>
        <dbReference type="ARBA" id="ARBA00017858"/>
    </source>
</evidence>
<dbReference type="PROSITE" id="PS00627">
    <property type="entry name" value="GHMP_KINASES_ATP"/>
    <property type="match status" value="1"/>
</dbReference>
<dbReference type="PIRSF" id="PIRSF000676">
    <property type="entry name" value="Homoser_kin"/>
    <property type="match status" value="1"/>
</dbReference>
<organism evidence="16">
    <name type="scientific">uncultured Solirubrobacteraceae bacterium</name>
    <dbReference type="NCBI Taxonomy" id="1162706"/>
    <lineage>
        <taxon>Bacteria</taxon>
        <taxon>Bacillati</taxon>
        <taxon>Actinomycetota</taxon>
        <taxon>Thermoleophilia</taxon>
        <taxon>Solirubrobacterales</taxon>
        <taxon>Solirubrobacteraceae</taxon>
        <taxon>environmental samples</taxon>
    </lineage>
</organism>
<evidence type="ECO:0000259" key="15">
    <source>
        <dbReference type="Pfam" id="PF08544"/>
    </source>
</evidence>
<evidence type="ECO:0000256" key="9">
    <source>
        <dbReference type="ARBA" id="ARBA00022777"/>
    </source>
</evidence>
<comment type="catalytic activity">
    <reaction evidence="11 13">
        <text>L-homoserine + ATP = O-phospho-L-homoserine + ADP + H(+)</text>
        <dbReference type="Rhea" id="RHEA:13985"/>
        <dbReference type="ChEBI" id="CHEBI:15378"/>
        <dbReference type="ChEBI" id="CHEBI:30616"/>
        <dbReference type="ChEBI" id="CHEBI:57476"/>
        <dbReference type="ChEBI" id="CHEBI:57590"/>
        <dbReference type="ChEBI" id="CHEBI:456216"/>
        <dbReference type="EC" id="2.7.1.39"/>
    </reaction>
</comment>
<dbReference type="HAMAP" id="MF_00384">
    <property type="entry name" value="Homoser_kinase"/>
    <property type="match status" value="1"/>
</dbReference>
<evidence type="ECO:0000256" key="6">
    <source>
        <dbReference type="ARBA" id="ARBA00022679"/>
    </source>
</evidence>
<dbReference type="PANTHER" id="PTHR20861">
    <property type="entry name" value="HOMOSERINE/4-DIPHOSPHOCYTIDYL-2-C-METHYL-D-ERYTHRITOL KINASE"/>
    <property type="match status" value="1"/>
</dbReference>
<dbReference type="InterPro" id="IPR014721">
    <property type="entry name" value="Ribsml_uS5_D2-typ_fold_subgr"/>
</dbReference>
<dbReference type="GO" id="GO:0009088">
    <property type="term" value="P:threonine biosynthetic process"/>
    <property type="evidence" value="ECO:0007669"/>
    <property type="project" value="UniProtKB-UniRule"/>
</dbReference>
<dbReference type="PRINTS" id="PR00958">
    <property type="entry name" value="HOMSERKINASE"/>
</dbReference>
<evidence type="ECO:0000256" key="1">
    <source>
        <dbReference type="ARBA" id="ARBA00005015"/>
    </source>
</evidence>
<dbReference type="PANTHER" id="PTHR20861:SF1">
    <property type="entry name" value="HOMOSERINE KINASE"/>
    <property type="match status" value="1"/>
</dbReference>
<dbReference type="InterPro" id="IPR006203">
    <property type="entry name" value="GHMP_knse_ATP-bd_CS"/>
</dbReference>
<dbReference type="Gene3D" id="3.30.230.10">
    <property type="match status" value="1"/>
</dbReference>
<evidence type="ECO:0000256" key="11">
    <source>
        <dbReference type="ARBA" id="ARBA00049375"/>
    </source>
</evidence>
<reference evidence="16" key="1">
    <citation type="submission" date="2020-02" db="EMBL/GenBank/DDBJ databases">
        <authorList>
            <person name="Meier V. D."/>
        </authorList>
    </citation>
    <scope>NUCLEOTIDE SEQUENCE</scope>
    <source>
        <strain evidence="16">AVDCRST_MAG85</strain>
    </source>
</reference>
<dbReference type="EC" id="2.7.1.39" evidence="3 13"/>
<accession>A0A6J4RM72</accession>
<keyword evidence="9 13" id="KW-0418">Kinase</keyword>
<dbReference type="InterPro" id="IPR000870">
    <property type="entry name" value="Homoserine_kinase"/>
</dbReference>
<dbReference type="Pfam" id="PF00288">
    <property type="entry name" value="GHMP_kinases_N"/>
    <property type="match status" value="1"/>
</dbReference>
<comment type="pathway">
    <text evidence="1 13">Amino-acid biosynthesis; L-threonine biosynthesis; L-threonine from L-aspartate: step 4/5.</text>
</comment>
<comment type="subcellular location">
    <subcellularLocation>
        <location evidence="13">Cytoplasm</location>
    </subcellularLocation>
</comment>
<gene>
    <name evidence="13" type="primary">thrB</name>
    <name evidence="16" type="ORF">AVDCRST_MAG85-401</name>
</gene>
<comment type="similarity">
    <text evidence="2 13">Belongs to the GHMP kinase family. Homoserine kinase subfamily.</text>
</comment>
<feature type="domain" description="GHMP kinase C-terminal" evidence="15">
    <location>
        <begin position="189"/>
        <end position="251"/>
    </location>
</feature>
<dbReference type="InterPro" id="IPR013750">
    <property type="entry name" value="GHMP_kinase_C_dom"/>
</dbReference>
<dbReference type="UniPathway" id="UPA00050">
    <property type="reaction ID" value="UER00064"/>
</dbReference>
<feature type="binding site" evidence="13">
    <location>
        <begin position="79"/>
        <end position="89"/>
    </location>
    <ligand>
        <name>ATP</name>
        <dbReference type="ChEBI" id="CHEBI:30616"/>
    </ligand>
</feature>
<proteinExistence type="inferred from homology"/>
<sequence>MQRRRLIRAPASSANLGPGFDSFAAALGLYTDLEVVETGTFAVVTELDLPLDRTNLMVRAFERLAPADDFEFRIRSQIPLTGGLGSSAAAIVCGLRAADHLFELDADLLEHAVAIEGHPDNVAAALSGGFVVCADGTSVRFDPPAGLEAVVVIPHEPVRTAEARAALPAEVPMADAIANIAHGALLVLGLERGDWDLVGRGLVDCLHQPRRAHLYPRSMEVIEAARSMGAVGASISGAGPTVLVWTQYEQTGGVVKKLREATDGWADVMRAPFEPMGADVREL</sequence>
<dbReference type="InterPro" id="IPR020568">
    <property type="entry name" value="Ribosomal_Su5_D2-typ_SF"/>
</dbReference>
<keyword evidence="8 13" id="KW-0547">Nucleotide-binding</keyword>
<evidence type="ECO:0000256" key="3">
    <source>
        <dbReference type="ARBA" id="ARBA00012078"/>
    </source>
</evidence>
<dbReference type="NCBIfam" id="TIGR00191">
    <property type="entry name" value="thrB"/>
    <property type="match status" value="1"/>
</dbReference>
<evidence type="ECO:0000256" key="2">
    <source>
        <dbReference type="ARBA" id="ARBA00007370"/>
    </source>
</evidence>
<dbReference type="SUPFAM" id="SSF55060">
    <property type="entry name" value="GHMP Kinase, C-terminal domain"/>
    <property type="match status" value="1"/>
</dbReference>
<keyword evidence="13" id="KW-0963">Cytoplasm</keyword>
<keyword evidence="6 13" id="KW-0808">Transferase</keyword>
<evidence type="ECO:0000256" key="7">
    <source>
        <dbReference type="ARBA" id="ARBA00022697"/>
    </source>
</evidence>
<evidence type="ECO:0000259" key="14">
    <source>
        <dbReference type="Pfam" id="PF00288"/>
    </source>
</evidence>
<evidence type="ECO:0000256" key="8">
    <source>
        <dbReference type="ARBA" id="ARBA00022741"/>
    </source>
</evidence>
<dbReference type="InterPro" id="IPR006204">
    <property type="entry name" value="GHMP_kinase_N_dom"/>
</dbReference>
<dbReference type="InterPro" id="IPR036554">
    <property type="entry name" value="GHMP_kinase_C_sf"/>
</dbReference>
<evidence type="ECO:0000256" key="10">
    <source>
        <dbReference type="ARBA" id="ARBA00022840"/>
    </source>
</evidence>
<name>A0A6J4RM72_9ACTN</name>
<keyword evidence="5 13" id="KW-0028">Amino-acid biosynthesis</keyword>
<dbReference type="Gene3D" id="3.30.70.890">
    <property type="entry name" value="GHMP kinase, C-terminal domain"/>
    <property type="match status" value="1"/>
</dbReference>
<feature type="domain" description="GHMP kinase N-terminal" evidence="14">
    <location>
        <begin position="55"/>
        <end position="129"/>
    </location>
</feature>
<dbReference type="GO" id="GO:0004413">
    <property type="term" value="F:homoserine kinase activity"/>
    <property type="evidence" value="ECO:0007669"/>
    <property type="project" value="UniProtKB-UniRule"/>
</dbReference>
<evidence type="ECO:0000256" key="13">
    <source>
        <dbReference type="HAMAP-Rule" id="MF_00384"/>
    </source>
</evidence>
<evidence type="ECO:0000256" key="12">
    <source>
        <dbReference type="ARBA" id="ARBA00049954"/>
    </source>
</evidence>
<dbReference type="SUPFAM" id="SSF54211">
    <property type="entry name" value="Ribosomal protein S5 domain 2-like"/>
    <property type="match status" value="1"/>
</dbReference>
<evidence type="ECO:0000313" key="16">
    <source>
        <dbReference type="EMBL" id="CAA9476962.1"/>
    </source>
</evidence>
<dbReference type="EMBL" id="CADCVT010000045">
    <property type="protein sequence ID" value="CAA9476962.1"/>
    <property type="molecule type" value="Genomic_DNA"/>
</dbReference>
<evidence type="ECO:0000256" key="5">
    <source>
        <dbReference type="ARBA" id="ARBA00022605"/>
    </source>
</evidence>
<comment type="function">
    <text evidence="12 13">Catalyzes the ATP-dependent phosphorylation of L-homoserine to L-homoserine phosphate.</text>
</comment>
<keyword evidence="7 13" id="KW-0791">Threonine biosynthesis</keyword>
<dbReference type="GO" id="GO:0005737">
    <property type="term" value="C:cytoplasm"/>
    <property type="evidence" value="ECO:0007669"/>
    <property type="project" value="UniProtKB-SubCell"/>
</dbReference>